<keyword evidence="4" id="KW-0067">ATP-binding</keyword>
<feature type="compositionally biased region" description="Low complexity" evidence="6">
    <location>
        <begin position="47"/>
        <end position="65"/>
    </location>
</feature>
<feature type="compositionally biased region" description="Basic residues" evidence="6">
    <location>
        <begin position="1224"/>
        <end position="1235"/>
    </location>
</feature>
<feature type="region of interest" description="Disordered" evidence="6">
    <location>
        <begin position="151"/>
        <end position="188"/>
    </location>
</feature>
<dbReference type="SMART" id="SM00490">
    <property type="entry name" value="HELICc"/>
    <property type="match status" value="1"/>
</dbReference>
<evidence type="ECO:0000313" key="9">
    <source>
        <dbReference type="EMBL" id="KAK0548699.1"/>
    </source>
</evidence>
<protein>
    <submittedName>
        <fullName evidence="9">Uncharacterized protein</fullName>
    </submittedName>
</protein>
<feature type="compositionally biased region" description="Low complexity" evidence="6">
    <location>
        <begin position="318"/>
        <end position="332"/>
    </location>
</feature>
<dbReference type="InterPro" id="IPR014001">
    <property type="entry name" value="Helicase_ATP-bd"/>
</dbReference>
<reference evidence="9" key="1">
    <citation type="journal article" date="2023" name="PhytoFront">
        <title>Draft Genome Resources of Seven Strains of Tilletia horrida, Causal Agent of Kernel Smut of Rice.</title>
        <authorList>
            <person name="Khanal S."/>
            <person name="Antony Babu S."/>
            <person name="Zhou X.G."/>
        </authorList>
    </citation>
    <scope>NUCLEOTIDE SEQUENCE</scope>
    <source>
        <strain evidence="9">TX6</strain>
    </source>
</reference>
<gene>
    <name evidence="9" type="ORF">OC846_004387</name>
</gene>
<keyword evidence="10" id="KW-1185">Reference proteome</keyword>
<dbReference type="GO" id="GO:0005634">
    <property type="term" value="C:nucleus"/>
    <property type="evidence" value="ECO:0007669"/>
    <property type="project" value="UniProtKB-SubCell"/>
</dbReference>
<evidence type="ECO:0000256" key="5">
    <source>
        <dbReference type="ARBA" id="ARBA00023242"/>
    </source>
</evidence>
<dbReference type="GO" id="GO:0005524">
    <property type="term" value="F:ATP binding"/>
    <property type="evidence" value="ECO:0007669"/>
    <property type="project" value="InterPro"/>
</dbReference>
<comment type="subcellular location">
    <subcellularLocation>
        <location evidence="1">Nucleus</location>
    </subcellularLocation>
</comment>
<dbReference type="InterPro" id="IPR049730">
    <property type="entry name" value="SNF2/RAD54-like_C"/>
</dbReference>
<accession>A0AAN6GMD5</accession>
<organism evidence="9 10">
    <name type="scientific">Tilletia horrida</name>
    <dbReference type="NCBI Taxonomy" id="155126"/>
    <lineage>
        <taxon>Eukaryota</taxon>
        <taxon>Fungi</taxon>
        <taxon>Dikarya</taxon>
        <taxon>Basidiomycota</taxon>
        <taxon>Ustilaginomycotina</taxon>
        <taxon>Exobasidiomycetes</taxon>
        <taxon>Tilletiales</taxon>
        <taxon>Tilletiaceae</taxon>
        <taxon>Tilletia</taxon>
    </lineage>
</organism>
<feature type="compositionally biased region" description="Basic and acidic residues" evidence="6">
    <location>
        <begin position="1015"/>
        <end position="1034"/>
    </location>
</feature>
<evidence type="ECO:0000313" key="10">
    <source>
        <dbReference type="Proteomes" id="UP001176517"/>
    </source>
</evidence>
<feature type="compositionally biased region" description="Basic and acidic residues" evidence="6">
    <location>
        <begin position="1"/>
        <end position="13"/>
    </location>
</feature>
<dbReference type="Pfam" id="PF00176">
    <property type="entry name" value="SNF2-rel_dom"/>
    <property type="match status" value="1"/>
</dbReference>
<evidence type="ECO:0000256" key="1">
    <source>
        <dbReference type="ARBA" id="ARBA00004123"/>
    </source>
</evidence>
<feature type="region of interest" description="Disordered" evidence="6">
    <location>
        <begin position="1060"/>
        <end position="1132"/>
    </location>
</feature>
<feature type="region of interest" description="Disordered" evidence="6">
    <location>
        <begin position="1150"/>
        <end position="1235"/>
    </location>
</feature>
<feature type="domain" description="Helicase C-terminal" evidence="8">
    <location>
        <begin position="797"/>
        <end position="951"/>
    </location>
</feature>
<dbReference type="PROSITE" id="PS51192">
    <property type="entry name" value="HELICASE_ATP_BIND_1"/>
    <property type="match status" value="1"/>
</dbReference>
<dbReference type="InterPro" id="IPR050496">
    <property type="entry name" value="SNF2_RAD54_helicase_repair"/>
</dbReference>
<dbReference type="Proteomes" id="UP001176517">
    <property type="component" value="Unassembled WGS sequence"/>
</dbReference>
<dbReference type="FunFam" id="3.40.50.10810:FF:000019">
    <property type="entry name" value="DNA excision repair protein ERCC-6-like 2 isoform X1"/>
    <property type="match status" value="1"/>
</dbReference>
<dbReference type="Gene3D" id="3.40.50.300">
    <property type="entry name" value="P-loop containing nucleotide triphosphate hydrolases"/>
    <property type="match status" value="1"/>
</dbReference>
<dbReference type="InterPro" id="IPR027417">
    <property type="entry name" value="P-loop_NTPase"/>
</dbReference>
<evidence type="ECO:0000256" key="4">
    <source>
        <dbReference type="ARBA" id="ARBA00022840"/>
    </source>
</evidence>
<sequence length="1235" mass="138943">MRSKAEIESEDSHYSGSDWDEAIKKEHREQVELETARKQPKRRSRAAKASSNDRANSSKSASSSKTQNLERSSRKEPPKKRQRRQRPADESDEDLPPPPPIRPALHRNYGPKWRPLGDGRLQYKHDAYETVSEDENSNPLWDLLGMDRQGRLVEPLSDPSQDDSSGEDNVEPQSKLPVPMDGAAPSFPLIENAANSSSTAAVQTTLLIESPSSSSLSKNGRPQHMSLGERLKFLRDGNSAMKEDVVAIKDEHPGDASVDSPAQNTEDIKLNTLLTAQPQKQSLAQKLAFLRAEKEKAISLHPTQNTTMLRNYGAVSRSDPLLPSSTSSGSRSAVTLQSKTNSKRNASLPNWWGKETVEGLPEAQLNPRPSLPGAENISPSVGPLVLGCSGETPVQVNRYINRYLRDYQRDGIRFFYKCWADSRGGILGDDMGLGKTCQTISFLAAIMDKKGLGQLDQNRRKMAKEKGQPTPWPTALIICPNSVVENWCRELDMWGWFEYKTMDSRNMREVLTDFDHQRLDVVVATHDFITMHIGEVASQPFSCIIVDEVHRVKNPEALRTKAYNQFVCKIRFGLTGTAVQNDLVEFHTILAWSNPGRLGNGRQWDRTINMPLQMLISSDYSNENTIDEQIRREAFIRRLLPKFYLRRDKRIIADQMPKKRNNLVFCPLTDEQVTVYRALLRFHNSGNFEVAQNPCGCGRKHPKTGEPMETGQCCWPVSKQRRMLMWIYILKAASDHLALLFYDPADKNPHDPARYSKYLKQREICKVMYPDSWATKVCNTMNGLRTELCGKWPQNLRLLDWLEHLVEFNGFVHRRYVGQIRMLLGALTNASQYFQQLRLDGNTPQQLRQSYVDDFNFDEKINVFLISTMAGGVGLNLTAANKVVIFDPHWNPAVDQQAQDRAYRIGQQRDVDVYRLIGSGSLEERIYKRQVHKQQIANLAYGMDEQERNFSGIKGVAGEEGELWGLDNLFTFEPRAIPSGGLIEEIDMEEVEAYAAELERAVKLTDVQRLAKEAERKAKAADRKGKRKEEHPAAESHTSLATLDPMEALILGDAALAQRQQMDPDGDSDVQEVPAPSTGKSGTSGRDDKLAIALAKRRRGKAQEERINPEGVKAGTSAKGRRALGAKTKLRRIDDVPTIYHKGDQIIIGRARPVVSRKKNSSSFGGIRDPSPGPGSIARTELTSLTDGKDEESVEGLKFSQSQSQDSSSQSLRWRADAPLMKGKAWRGRSRRPHF</sequence>
<dbReference type="EMBL" id="JAPDMZ010000130">
    <property type="protein sequence ID" value="KAK0548699.1"/>
    <property type="molecule type" value="Genomic_DNA"/>
</dbReference>
<dbReference type="PROSITE" id="PS51194">
    <property type="entry name" value="HELICASE_CTER"/>
    <property type="match status" value="1"/>
</dbReference>
<dbReference type="InterPro" id="IPR001650">
    <property type="entry name" value="Helicase_C-like"/>
</dbReference>
<keyword evidence="3" id="KW-0378">Hydrolase</keyword>
<feature type="compositionally biased region" description="Polar residues" evidence="6">
    <location>
        <begin position="333"/>
        <end position="348"/>
    </location>
</feature>
<evidence type="ECO:0000259" key="7">
    <source>
        <dbReference type="PROSITE" id="PS51192"/>
    </source>
</evidence>
<feature type="region of interest" description="Disordered" evidence="6">
    <location>
        <begin position="318"/>
        <end position="348"/>
    </location>
</feature>
<feature type="domain" description="Helicase ATP-binding" evidence="7">
    <location>
        <begin position="416"/>
        <end position="596"/>
    </location>
</feature>
<proteinExistence type="predicted"/>
<feature type="region of interest" description="Disordered" evidence="6">
    <location>
        <begin position="1"/>
        <end position="119"/>
    </location>
</feature>
<comment type="caution">
    <text evidence="9">The sequence shown here is derived from an EMBL/GenBank/DDBJ whole genome shotgun (WGS) entry which is preliminary data.</text>
</comment>
<evidence type="ECO:0000256" key="6">
    <source>
        <dbReference type="SAM" id="MobiDB-lite"/>
    </source>
</evidence>
<feature type="compositionally biased region" description="Acidic residues" evidence="6">
    <location>
        <begin position="160"/>
        <end position="170"/>
    </location>
</feature>
<dbReference type="SMART" id="SM00487">
    <property type="entry name" value="DEXDc"/>
    <property type="match status" value="1"/>
</dbReference>
<feature type="region of interest" description="Disordered" evidence="6">
    <location>
        <begin position="1015"/>
        <end position="1044"/>
    </location>
</feature>
<evidence type="ECO:0000256" key="3">
    <source>
        <dbReference type="ARBA" id="ARBA00022801"/>
    </source>
</evidence>
<dbReference type="Pfam" id="PF00271">
    <property type="entry name" value="Helicase_C"/>
    <property type="match status" value="1"/>
</dbReference>
<feature type="compositionally biased region" description="Basic residues" evidence="6">
    <location>
        <begin position="1119"/>
        <end position="1130"/>
    </location>
</feature>
<dbReference type="AlphaFoldDB" id="A0AAN6GMD5"/>
<feature type="compositionally biased region" description="Basic and acidic residues" evidence="6">
    <location>
        <begin position="21"/>
        <end position="37"/>
    </location>
</feature>
<evidence type="ECO:0000259" key="8">
    <source>
        <dbReference type="PROSITE" id="PS51194"/>
    </source>
</evidence>
<keyword evidence="2" id="KW-0547">Nucleotide-binding</keyword>
<dbReference type="PROSITE" id="PS00690">
    <property type="entry name" value="DEAH_ATP_HELICASE"/>
    <property type="match status" value="1"/>
</dbReference>
<feature type="compositionally biased region" description="Low complexity" evidence="6">
    <location>
        <begin position="1200"/>
        <end position="1211"/>
    </location>
</feature>
<dbReference type="PANTHER" id="PTHR45629:SF7">
    <property type="entry name" value="DNA EXCISION REPAIR PROTEIN ERCC-6-RELATED"/>
    <property type="match status" value="1"/>
</dbReference>
<dbReference type="InterPro" id="IPR002464">
    <property type="entry name" value="DNA/RNA_helicase_DEAH_CS"/>
</dbReference>
<evidence type="ECO:0000256" key="2">
    <source>
        <dbReference type="ARBA" id="ARBA00022741"/>
    </source>
</evidence>
<dbReference type="InterPro" id="IPR000330">
    <property type="entry name" value="SNF2_N"/>
</dbReference>
<name>A0AAN6GMD5_9BASI</name>
<dbReference type="Gene3D" id="3.40.50.10810">
    <property type="entry name" value="Tandem AAA-ATPase domain"/>
    <property type="match status" value="1"/>
</dbReference>
<keyword evidence="5" id="KW-0539">Nucleus</keyword>
<dbReference type="SUPFAM" id="SSF52540">
    <property type="entry name" value="P-loop containing nucleoside triphosphate hydrolases"/>
    <property type="match status" value="2"/>
</dbReference>
<dbReference type="PANTHER" id="PTHR45629">
    <property type="entry name" value="SNF2/RAD54 FAMILY MEMBER"/>
    <property type="match status" value="1"/>
</dbReference>
<dbReference type="InterPro" id="IPR038718">
    <property type="entry name" value="SNF2-like_sf"/>
</dbReference>
<feature type="region of interest" description="Disordered" evidence="6">
    <location>
        <begin position="127"/>
        <end position="146"/>
    </location>
</feature>
<dbReference type="GO" id="GO:0016787">
    <property type="term" value="F:hydrolase activity"/>
    <property type="evidence" value="ECO:0007669"/>
    <property type="project" value="UniProtKB-KW"/>
</dbReference>
<dbReference type="CDD" id="cd18793">
    <property type="entry name" value="SF2_C_SNF"/>
    <property type="match status" value="1"/>
</dbReference>